<dbReference type="GO" id="GO:0030272">
    <property type="term" value="F:5-formyltetrahydrofolate cyclo-ligase activity"/>
    <property type="evidence" value="ECO:0007669"/>
    <property type="project" value="UniProtKB-EC"/>
</dbReference>
<dbReference type="STRING" id="1127673.GLIP_0546"/>
<dbReference type="InterPro" id="IPR024185">
    <property type="entry name" value="FTHF_cligase-like_sf"/>
</dbReference>
<dbReference type="PANTHER" id="PTHR23407">
    <property type="entry name" value="ATPASE INHIBITOR/5-FORMYLTETRAHYDROFOLATE CYCLO-LIGASE"/>
    <property type="match status" value="1"/>
</dbReference>
<sequence length="194" mass="22243">MLTDKIELRKKFRQLRRELSAEQQQEASTQALQIIVNHRLLEESEHIALYLSRDGELSCHEIIQWCWQNSKKTYLPVLDPDQGQQLLFVEYTEQTPMLNNRFAIPEPVIESSNVTLIDQLDCIFLPLVAFDENGNRLGMGGGFYDRTLAEIDNLARSPQLFGFAHDCQQASSLSTESWDIPVHKIVTPSRIISV</sequence>
<evidence type="ECO:0000256" key="2">
    <source>
        <dbReference type="ARBA" id="ARBA00022741"/>
    </source>
</evidence>
<dbReference type="NCBIfam" id="TIGR02727">
    <property type="entry name" value="MTHFS_bact"/>
    <property type="match status" value="1"/>
</dbReference>
<gene>
    <name evidence="6" type="ORF">GLIP_0546</name>
</gene>
<reference evidence="6 7" key="1">
    <citation type="journal article" date="2017" name="Antonie Van Leeuwenhoek">
        <title>Rhizobium rhizosphaerae sp. nov., a novel species isolated from rice rhizosphere.</title>
        <authorList>
            <person name="Zhao J.J."/>
            <person name="Zhang J."/>
            <person name="Zhang R.J."/>
            <person name="Zhang C.W."/>
            <person name="Yin H.Q."/>
            <person name="Zhang X.X."/>
        </authorList>
    </citation>
    <scope>NUCLEOTIDE SEQUENCE [LARGE SCALE GENOMIC DNA]</scope>
    <source>
        <strain evidence="6 7">E3</strain>
    </source>
</reference>
<keyword evidence="3 4" id="KW-0067">ATP-binding</keyword>
<dbReference type="OrthoDB" id="9801938at2"/>
<feature type="binding site" evidence="4">
    <location>
        <begin position="5"/>
        <end position="9"/>
    </location>
    <ligand>
        <name>ATP</name>
        <dbReference type="ChEBI" id="CHEBI:30616"/>
    </ligand>
</feature>
<dbReference type="RefSeq" id="WP_008843012.1">
    <property type="nucleotide sequence ID" value="NZ_BAEN01000015.1"/>
</dbReference>
<dbReference type="GO" id="GO:0005524">
    <property type="term" value="F:ATP binding"/>
    <property type="evidence" value="ECO:0007669"/>
    <property type="project" value="UniProtKB-KW"/>
</dbReference>
<evidence type="ECO:0000256" key="5">
    <source>
        <dbReference type="RuleBase" id="RU361279"/>
    </source>
</evidence>
<evidence type="ECO:0000256" key="3">
    <source>
        <dbReference type="ARBA" id="ARBA00022840"/>
    </source>
</evidence>
<evidence type="ECO:0000256" key="1">
    <source>
        <dbReference type="ARBA" id="ARBA00010638"/>
    </source>
</evidence>
<comment type="caution">
    <text evidence="6">The sequence shown here is derived from an EMBL/GenBank/DDBJ whole genome shotgun (WGS) entry which is preliminary data.</text>
</comment>
<keyword evidence="6" id="KW-0436">Ligase</keyword>
<dbReference type="AlphaFoldDB" id="K6Y4L1"/>
<dbReference type="GO" id="GO:0009396">
    <property type="term" value="P:folic acid-containing compound biosynthetic process"/>
    <property type="evidence" value="ECO:0007669"/>
    <property type="project" value="TreeGrafter"/>
</dbReference>
<dbReference type="EC" id="6.3.3.2" evidence="5"/>
<feature type="binding site" evidence="4">
    <location>
        <begin position="136"/>
        <end position="144"/>
    </location>
    <ligand>
        <name>ATP</name>
        <dbReference type="ChEBI" id="CHEBI:30616"/>
    </ligand>
</feature>
<feature type="binding site" evidence="4">
    <location>
        <position position="51"/>
    </location>
    <ligand>
        <name>substrate</name>
    </ligand>
</feature>
<dbReference type="eggNOG" id="COG0212">
    <property type="taxonomic scope" value="Bacteria"/>
</dbReference>
<proteinExistence type="inferred from homology"/>
<dbReference type="PANTHER" id="PTHR23407:SF1">
    <property type="entry name" value="5-FORMYLTETRAHYDROFOLATE CYCLO-LIGASE"/>
    <property type="match status" value="1"/>
</dbReference>
<evidence type="ECO:0000313" key="6">
    <source>
        <dbReference type="EMBL" id="GAC13192.1"/>
    </source>
</evidence>
<dbReference type="Proteomes" id="UP000006334">
    <property type="component" value="Unassembled WGS sequence"/>
</dbReference>
<evidence type="ECO:0000313" key="7">
    <source>
        <dbReference type="Proteomes" id="UP000006334"/>
    </source>
</evidence>
<dbReference type="InterPro" id="IPR002698">
    <property type="entry name" value="FTHF_cligase"/>
</dbReference>
<dbReference type="InterPro" id="IPR037171">
    <property type="entry name" value="NagB/RpiA_transferase-like"/>
</dbReference>
<keyword evidence="5" id="KW-0460">Magnesium</keyword>
<dbReference type="Pfam" id="PF01812">
    <property type="entry name" value="5-FTHF_cyc-lig"/>
    <property type="match status" value="1"/>
</dbReference>
<keyword evidence="5" id="KW-0479">Metal-binding</keyword>
<keyword evidence="2 4" id="KW-0547">Nucleotide-binding</keyword>
<dbReference type="SUPFAM" id="SSF100950">
    <property type="entry name" value="NagB/RpiA/CoA transferase-like"/>
    <property type="match status" value="1"/>
</dbReference>
<evidence type="ECO:0000256" key="4">
    <source>
        <dbReference type="PIRSR" id="PIRSR006806-1"/>
    </source>
</evidence>
<protein>
    <recommendedName>
        <fullName evidence="5">5-formyltetrahydrofolate cyclo-ligase</fullName>
        <ecNumber evidence="5">6.3.3.2</ecNumber>
    </recommendedName>
</protein>
<dbReference type="Gene3D" id="3.40.50.10420">
    <property type="entry name" value="NagB/RpiA/CoA transferase-like"/>
    <property type="match status" value="1"/>
</dbReference>
<dbReference type="EMBL" id="BAEN01000015">
    <property type="protein sequence ID" value="GAC13192.1"/>
    <property type="molecule type" value="Genomic_DNA"/>
</dbReference>
<dbReference type="GO" id="GO:0035999">
    <property type="term" value="P:tetrahydrofolate interconversion"/>
    <property type="evidence" value="ECO:0007669"/>
    <property type="project" value="TreeGrafter"/>
</dbReference>
<dbReference type="PIRSF" id="PIRSF006806">
    <property type="entry name" value="FTHF_cligase"/>
    <property type="match status" value="1"/>
</dbReference>
<organism evidence="6 7">
    <name type="scientific">Aliiglaciecola lipolytica E3</name>
    <dbReference type="NCBI Taxonomy" id="1127673"/>
    <lineage>
        <taxon>Bacteria</taxon>
        <taxon>Pseudomonadati</taxon>
        <taxon>Pseudomonadota</taxon>
        <taxon>Gammaproteobacteria</taxon>
        <taxon>Alteromonadales</taxon>
        <taxon>Alteromonadaceae</taxon>
        <taxon>Aliiglaciecola</taxon>
    </lineage>
</organism>
<comment type="similarity">
    <text evidence="1 5">Belongs to the 5-formyltetrahydrofolate cyclo-ligase family.</text>
</comment>
<comment type="cofactor">
    <cofactor evidence="5">
        <name>Mg(2+)</name>
        <dbReference type="ChEBI" id="CHEBI:18420"/>
    </cofactor>
</comment>
<dbReference type="GO" id="GO:0046872">
    <property type="term" value="F:metal ion binding"/>
    <property type="evidence" value="ECO:0007669"/>
    <property type="project" value="UniProtKB-KW"/>
</dbReference>
<accession>K6Y4L1</accession>
<feature type="binding site" evidence="4">
    <location>
        <position position="56"/>
    </location>
    <ligand>
        <name>substrate</name>
    </ligand>
</feature>
<keyword evidence="7" id="KW-1185">Reference proteome</keyword>
<comment type="catalytic activity">
    <reaction evidence="5">
        <text>(6S)-5-formyl-5,6,7,8-tetrahydrofolate + ATP = (6R)-5,10-methenyltetrahydrofolate + ADP + phosphate</text>
        <dbReference type="Rhea" id="RHEA:10488"/>
        <dbReference type="ChEBI" id="CHEBI:30616"/>
        <dbReference type="ChEBI" id="CHEBI:43474"/>
        <dbReference type="ChEBI" id="CHEBI:57455"/>
        <dbReference type="ChEBI" id="CHEBI:57457"/>
        <dbReference type="ChEBI" id="CHEBI:456216"/>
        <dbReference type="EC" id="6.3.3.2"/>
    </reaction>
</comment>
<name>K6Y4L1_9ALTE</name>